<evidence type="ECO:0000256" key="3">
    <source>
        <dbReference type="ARBA" id="ARBA00022840"/>
    </source>
</evidence>
<dbReference type="GO" id="GO:0005524">
    <property type="term" value="F:ATP binding"/>
    <property type="evidence" value="ECO:0007669"/>
    <property type="project" value="UniProtKB-KW"/>
</dbReference>
<sequence length="358" mass="39847">MLKVDITKTLKHFQLTTSFTAEAGITGIIGPSGCGKSVTLQSLAGLQTPDSGEISLNNRPLFHSEHGIHVKSKDRNIGYVFQNYALFPHLTVEKNIEYGLKGRSSLEKKQKVSSLIKKVQLTGYENHYPNQLSGGQQQRVALARTLVTEPDLLLLDEPFSALDHHVKHILEQELVSILQENYSGIVLLVTHNMEEAYRLCDQLILYDKGQIIQSGKKEDVFQKPENTAAARVIGCKNILPVDSITKTNGYITCRMEGLNVKVPSRHVSDNTTHIGIYSENIAFTKEKEDADNTYSFTINNVVKGIHQTDINLRLENEIDIIASVLNNEVDAVWHGEAKVELPMSQLFLLKTTSSSPQG</sequence>
<dbReference type="SUPFAM" id="SSF52540">
    <property type="entry name" value="P-loop containing nucleoside triphosphate hydrolases"/>
    <property type="match status" value="1"/>
</dbReference>
<dbReference type="InterPro" id="IPR003593">
    <property type="entry name" value="AAA+_ATPase"/>
</dbReference>
<dbReference type="Proteomes" id="UP000321816">
    <property type="component" value="Chromosome"/>
</dbReference>
<accession>A0A5C7FHI3</accession>
<dbReference type="Pfam" id="PF00005">
    <property type="entry name" value="ABC_tran"/>
    <property type="match status" value="1"/>
</dbReference>
<dbReference type="KEGG" id="ahal:FTX54_016550"/>
<dbReference type="PANTHER" id="PTHR42781">
    <property type="entry name" value="SPERMIDINE/PUTRESCINE IMPORT ATP-BINDING PROTEIN POTA"/>
    <property type="match status" value="1"/>
</dbReference>
<proteinExistence type="predicted"/>
<keyword evidence="6" id="KW-1185">Reference proteome</keyword>
<evidence type="ECO:0000256" key="1">
    <source>
        <dbReference type="ARBA" id="ARBA00022448"/>
    </source>
</evidence>
<protein>
    <submittedName>
        <fullName evidence="5">ABC transporter ATP-binding protein</fullName>
    </submittedName>
</protein>
<gene>
    <name evidence="5" type="ORF">FTX54_016550</name>
</gene>
<evidence type="ECO:0000256" key="2">
    <source>
        <dbReference type="ARBA" id="ARBA00022741"/>
    </source>
</evidence>
<keyword evidence="1" id="KW-0813">Transport</keyword>
<dbReference type="InterPro" id="IPR017871">
    <property type="entry name" value="ABC_transporter-like_CS"/>
</dbReference>
<evidence type="ECO:0000313" key="5">
    <source>
        <dbReference type="EMBL" id="WWD79979.1"/>
    </source>
</evidence>
<dbReference type="PANTHER" id="PTHR42781:SF4">
    <property type="entry name" value="SPERMIDINE_PUTRESCINE IMPORT ATP-BINDING PROTEIN POTA"/>
    <property type="match status" value="1"/>
</dbReference>
<reference evidence="5 6" key="1">
    <citation type="submission" date="2024-01" db="EMBL/GenBank/DDBJ databases">
        <title>Complete Genome Sequence of Alkalicoccus halolimnae BZ-SZ-XJ29T, a Moderately Halophilic Bacterium Isolated from a Salt Lake.</title>
        <authorList>
            <person name="Zhao B."/>
        </authorList>
    </citation>
    <scope>NUCLEOTIDE SEQUENCE [LARGE SCALE GENOMIC DNA]</scope>
    <source>
        <strain evidence="5 6">BZ-SZ-XJ29</strain>
    </source>
</reference>
<keyword evidence="3 5" id="KW-0067">ATP-binding</keyword>
<organism evidence="5 6">
    <name type="scientific">Alkalicoccus halolimnae</name>
    <dbReference type="NCBI Taxonomy" id="1667239"/>
    <lineage>
        <taxon>Bacteria</taxon>
        <taxon>Bacillati</taxon>
        <taxon>Bacillota</taxon>
        <taxon>Bacilli</taxon>
        <taxon>Bacillales</taxon>
        <taxon>Bacillaceae</taxon>
        <taxon>Alkalicoccus</taxon>
    </lineage>
</organism>
<dbReference type="PROSITE" id="PS00211">
    <property type="entry name" value="ABC_TRANSPORTER_1"/>
    <property type="match status" value="1"/>
</dbReference>
<dbReference type="InterPro" id="IPR027417">
    <property type="entry name" value="P-loop_NTPase"/>
</dbReference>
<keyword evidence="2" id="KW-0547">Nucleotide-binding</keyword>
<dbReference type="SMART" id="SM00382">
    <property type="entry name" value="AAA"/>
    <property type="match status" value="1"/>
</dbReference>
<dbReference type="PROSITE" id="PS50893">
    <property type="entry name" value="ABC_TRANSPORTER_2"/>
    <property type="match status" value="1"/>
</dbReference>
<dbReference type="AlphaFoldDB" id="A0A5C7FHI3"/>
<name>A0A5C7FHI3_9BACI</name>
<dbReference type="GO" id="GO:0016887">
    <property type="term" value="F:ATP hydrolysis activity"/>
    <property type="evidence" value="ECO:0007669"/>
    <property type="project" value="InterPro"/>
</dbReference>
<dbReference type="InterPro" id="IPR003439">
    <property type="entry name" value="ABC_transporter-like_ATP-bd"/>
</dbReference>
<dbReference type="InterPro" id="IPR050093">
    <property type="entry name" value="ABC_SmlMolc_Importer"/>
</dbReference>
<dbReference type="RefSeq" id="WP_147802557.1">
    <property type="nucleotide sequence ID" value="NZ_CP144914.1"/>
</dbReference>
<evidence type="ECO:0000313" key="6">
    <source>
        <dbReference type="Proteomes" id="UP000321816"/>
    </source>
</evidence>
<dbReference type="OrthoDB" id="9802264at2"/>
<dbReference type="EMBL" id="CP144914">
    <property type="protein sequence ID" value="WWD79979.1"/>
    <property type="molecule type" value="Genomic_DNA"/>
</dbReference>
<feature type="domain" description="ABC transporter" evidence="4">
    <location>
        <begin position="1"/>
        <end position="233"/>
    </location>
</feature>
<dbReference type="Gene3D" id="3.40.50.300">
    <property type="entry name" value="P-loop containing nucleotide triphosphate hydrolases"/>
    <property type="match status" value="1"/>
</dbReference>
<evidence type="ECO:0000259" key="4">
    <source>
        <dbReference type="PROSITE" id="PS50893"/>
    </source>
</evidence>